<gene>
    <name evidence="7" type="ORF">IW245_001458</name>
</gene>
<dbReference type="PANTHER" id="PTHR39428:SF1">
    <property type="entry name" value="F420H(2)-DEPENDENT QUINONE REDUCTASE RV1261C"/>
    <property type="match status" value="1"/>
</dbReference>
<dbReference type="AlphaFoldDB" id="A0A8J7GB96"/>
<dbReference type="NCBIfam" id="TIGR00011">
    <property type="entry name" value="YbaK_EbsC"/>
    <property type="match status" value="1"/>
</dbReference>
<dbReference type="EMBL" id="JADOUF010000001">
    <property type="protein sequence ID" value="MBG6135264.1"/>
    <property type="molecule type" value="Genomic_DNA"/>
</dbReference>
<dbReference type="GO" id="GO:0070967">
    <property type="term" value="F:coenzyme F420 binding"/>
    <property type="evidence" value="ECO:0007669"/>
    <property type="project" value="TreeGrafter"/>
</dbReference>
<evidence type="ECO:0000256" key="3">
    <source>
        <dbReference type="ARBA" id="ARBA00023239"/>
    </source>
</evidence>
<dbReference type="InterPro" id="IPR012349">
    <property type="entry name" value="Split_barrel_FMN-bd"/>
</dbReference>
<dbReference type="SUPFAM" id="SSF55826">
    <property type="entry name" value="YbaK/ProRS associated domain"/>
    <property type="match status" value="1"/>
</dbReference>
<comment type="similarity">
    <text evidence="1">Belongs to the F420H(2)-dependent quinone reductase family.</text>
</comment>
<comment type="similarity">
    <text evidence="2">Belongs to the prolyl-tRNA editing family. YbaK/EbsC subfamily.</text>
</comment>
<feature type="region of interest" description="Disordered" evidence="5">
    <location>
        <begin position="105"/>
        <end position="159"/>
    </location>
</feature>
<evidence type="ECO:0000256" key="2">
    <source>
        <dbReference type="ARBA" id="ARBA00009798"/>
    </source>
</evidence>
<dbReference type="InterPro" id="IPR036754">
    <property type="entry name" value="YbaK/aa-tRNA-synt-asso_dom_sf"/>
</dbReference>
<protein>
    <submittedName>
        <fullName evidence="7">Cys-tRNA(Pro) deacylase</fullName>
    </submittedName>
</protein>
<comment type="caution">
    <text evidence="7">The sequence shown here is derived from an EMBL/GenBank/DDBJ whole genome shotgun (WGS) entry which is preliminary data.</text>
</comment>
<dbReference type="Proteomes" id="UP000622552">
    <property type="component" value="Unassembled WGS sequence"/>
</dbReference>
<dbReference type="Pfam" id="PF04073">
    <property type="entry name" value="tRNA_edit"/>
    <property type="match status" value="1"/>
</dbReference>
<accession>A0A8J7GB96</accession>
<dbReference type="InterPro" id="IPR004378">
    <property type="entry name" value="F420H2_quin_Rdtase"/>
</dbReference>
<dbReference type="InterPro" id="IPR007214">
    <property type="entry name" value="YbaK/aa-tRNA-synth-assoc-dom"/>
</dbReference>
<sequence length="314" mass="32246">MTDDILDSPTEWVAQHIRRYVDTDGRDGGRLHGNDILLLVTRGRRTGRLRRTALIYGRDGDSVVLVASNGGAPRHPAWYLNLAAEPAVEVQIGAERYAGAARGSGARGVRAGEGAPVAGDGGAVPPLRRVPGGGRARHPAGGGREGLTGVRKNQGVAGRGTPATALLARRKLTHVVHEYPHDPGAASFGAEAVEALGVEAGRVFKTLVTDVDGTLTVAVVPVAGSLDLKGLAAAVGGKRAAMADPVLAERTTGYVRGGISPLGQRKRLPTVVDSSAADFATVYVSAGRRGLEIELSPADLVELTGAVLAPIAAA</sequence>
<dbReference type="GO" id="GO:0016491">
    <property type="term" value="F:oxidoreductase activity"/>
    <property type="evidence" value="ECO:0007669"/>
    <property type="project" value="InterPro"/>
</dbReference>
<feature type="domain" description="YbaK/aminoacyl-tRNA synthetase-associated" evidence="6">
    <location>
        <begin position="185"/>
        <end position="302"/>
    </location>
</feature>
<comment type="catalytic activity">
    <reaction evidence="4">
        <text>oxidized coenzyme F420-(gamma-L-Glu)(n) + a quinol + H(+) = reduced coenzyme F420-(gamma-L-Glu)(n) + a quinone</text>
        <dbReference type="Rhea" id="RHEA:39663"/>
        <dbReference type="Rhea" id="RHEA-COMP:12939"/>
        <dbReference type="Rhea" id="RHEA-COMP:14378"/>
        <dbReference type="ChEBI" id="CHEBI:15378"/>
        <dbReference type="ChEBI" id="CHEBI:24646"/>
        <dbReference type="ChEBI" id="CHEBI:132124"/>
        <dbReference type="ChEBI" id="CHEBI:133980"/>
        <dbReference type="ChEBI" id="CHEBI:139511"/>
    </reaction>
</comment>
<evidence type="ECO:0000259" key="6">
    <source>
        <dbReference type="Pfam" id="PF04073"/>
    </source>
</evidence>
<dbReference type="PANTHER" id="PTHR39428">
    <property type="entry name" value="F420H(2)-DEPENDENT QUINONE REDUCTASE RV1261C"/>
    <property type="match status" value="1"/>
</dbReference>
<dbReference type="NCBIfam" id="TIGR00026">
    <property type="entry name" value="hi_GC_TIGR00026"/>
    <property type="match status" value="1"/>
</dbReference>
<dbReference type="GO" id="GO:0002161">
    <property type="term" value="F:aminoacyl-tRNA deacylase activity"/>
    <property type="evidence" value="ECO:0007669"/>
    <property type="project" value="InterPro"/>
</dbReference>
<evidence type="ECO:0000256" key="4">
    <source>
        <dbReference type="ARBA" id="ARBA00049106"/>
    </source>
</evidence>
<keyword evidence="8" id="KW-1185">Reference proteome</keyword>
<dbReference type="Pfam" id="PF04075">
    <property type="entry name" value="F420H2_quin_red"/>
    <property type="match status" value="1"/>
</dbReference>
<proteinExistence type="inferred from homology"/>
<dbReference type="Gene3D" id="2.30.110.10">
    <property type="entry name" value="Electron Transport, Fmn-binding Protein, Chain A"/>
    <property type="match status" value="1"/>
</dbReference>
<evidence type="ECO:0000256" key="1">
    <source>
        <dbReference type="ARBA" id="ARBA00008710"/>
    </source>
</evidence>
<dbReference type="CDD" id="cd00002">
    <property type="entry name" value="YbaK_deacylase"/>
    <property type="match status" value="1"/>
</dbReference>
<organism evidence="7 8">
    <name type="scientific">Longispora fulva</name>
    <dbReference type="NCBI Taxonomy" id="619741"/>
    <lineage>
        <taxon>Bacteria</taxon>
        <taxon>Bacillati</taxon>
        <taxon>Actinomycetota</taxon>
        <taxon>Actinomycetes</taxon>
        <taxon>Micromonosporales</taxon>
        <taxon>Micromonosporaceae</taxon>
        <taxon>Longispora</taxon>
    </lineage>
</organism>
<dbReference type="Gene3D" id="3.90.960.10">
    <property type="entry name" value="YbaK/aminoacyl-tRNA synthetase-associated domain"/>
    <property type="match status" value="1"/>
</dbReference>
<keyword evidence="3" id="KW-0456">Lyase</keyword>
<dbReference type="GO" id="GO:0016829">
    <property type="term" value="F:lyase activity"/>
    <property type="evidence" value="ECO:0007669"/>
    <property type="project" value="UniProtKB-KW"/>
</dbReference>
<name>A0A8J7GB96_9ACTN</name>
<feature type="compositionally biased region" description="Low complexity" evidence="5">
    <location>
        <begin position="105"/>
        <end position="130"/>
    </location>
</feature>
<evidence type="ECO:0000313" key="7">
    <source>
        <dbReference type="EMBL" id="MBG6135264.1"/>
    </source>
</evidence>
<evidence type="ECO:0000313" key="8">
    <source>
        <dbReference type="Proteomes" id="UP000622552"/>
    </source>
</evidence>
<evidence type="ECO:0000256" key="5">
    <source>
        <dbReference type="SAM" id="MobiDB-lite"/>
    </source>
</evidence>
<dbReference type="InterPro" id="IPR004369">
    <property type="entry name" value="Prolyl-tRNA_editing_YbaK/EbsC"/>
</dbReference>
<reference evidence="7" key="1">
    <citation type="submission" date="2020-11" db="EMBL/GenBank/DDBJ databases">
        <title>Sequencing the genomes of 1000 actinobacteria strains.</title>
        <authorList>
            <person name="Klenk H.-P."/>
        </authorList>
    </citation>
    <scope>NUCLEOTIDE SEQUENCE</scope>
    <source>
        <strain evidence="7">DSM 45356</strain>
    </source>
</reference>
<dbReference type="GO" id="GO:0005886">
    <property type="term" value="C:plasma membrane"/>
    <property type="evidence" value="ECO:0007669"/>
    <property type="project" value="TreeGrafter"/>
</dbReference>